<name>A0A3P7L9A0_DIBLA</name>
<evidence type="ECO:0000313" key="2">
    <source>
        <dbReference type="Proteomes" id="UP000281553"/>
    </source>
</evidence>
<accession>A0A3P7L9A0</accession>
<reference evidence="1 2" key="1">
    <citation type="submission" date="2018-11" db="EMBL/GenBank/DDBJ databases">
        <authorList>
            <consortium name="Pathogen Informatics"/>
        </authorList>
    </citation>
    <scope>NUCLEOTIDE SEQUENCE [LARGE SCALE GENOMIC DNA]</scope>
</reference>
<sequence length="133" mass="14553">MQRKLINKNLKLEFLLHDEKNNDTPDIKPARTVEAETVDLCRDSNNLRTLAVLGPASVEARFRALKKKKAASVYCVICQEEVTESSENGLVVGALAARSSVVSMPPPCARAVFSDSGNTTNPKCYTSVDNLWA</sequence>
<evidence type="ECO:0000313" key="1">
    <source>
        <dbReference type="EMBL" id="VDN13885.1"/>
    </source>
</evidence>
<protein>
    <submittedName>
        <fullName evidence="1">Uncharacterized protein</fullName>
    </submittedName>
</protein>
<keyword evidence="2" id="KW-1185">Reference proteome</keyword>
<gene>
    <name evidence="1" type="ORF">DILT_LOCUS9716</name>
</gene>
<dbReference type="Proteomes" id="UP000281553">
    <property type="component" value="Unassembled WGS sequence"/>
</dbReference>
<proteinExistence type="predicted"/>
<dbReference type="EMBL" id="UYRU01057675">
    <property type="protein sequence ID" value="VDN13885.1"/>
    <property type="molecule type" value="Genomic_DNA"/>
</dbReference>
<organism evidence="1 2">
    <name type="scientific">Dibothriocephalus latus</name>
    <name type="common">Fish tapeworm</name>
    <name type="synonym">Diphyllobothrium latum</name>
    <dbReference type="NCBI Taxonomy" id="60516"/>
    <lineage>
        <taxon>Eukaryota</taxon>
        <taxon>Metazoa</taxon>
        <taxon>Spiralia</taxon>
        <taxon>Lophotrochozoa</taxon>
        <taxon>Platyhelminthes</taxon>
        <taxon>Cestoda</taxon>
        <taxon>Eucestoda</taxon>
        <taxon>Diphyllobothriidea</taxon>
        <taxon>Diphyllobothriidae</taxon>
        <taxon>Dibothriocephalus</taxon>
    </lineage>
</organism>
<dbReference type="AlphaFoldDB" id="A0A3P7L9A0"/>